<evidence type="ECO:0000313" key="2">
    <source>
        <dbReference type="EMBL" id="KAJ6671234.1"/>
    </source>
</evidence>
<accession>A0A9Q0NKA6</accession>
<evidence type="ECO:0008006" key="4">
    <source>
        <dbReference type="Google" id="ProtNLM"/>
    </source>
</evidence>
<protein>
    <recommendedName>
        <fullName evidence="4">Secreted protein</fullName>
    </recommendedName>
</protein>
<keyword evidence="1" id="KW-0732">Signal</keyword>
<evidence type="ECO:0000313" key="3">
    <source>
        <dbReference type="Proteomes" id="UP001151529"/>
    </source>
</evidence>
<organism evidence="2 3">
    <name type="scientific">Salix viminalis</name>
    <name type="common">Common osier</name>
    <name type="synonym">Basket willow</name>
    <dbReference type="NCBI Taxonomy" id="40686"/>
    <lineage>
        <taxon>Eukaryota</taxon>
        <taxon>Viridiplantae</taxon>
        <taxon>Streptophyta</taxon>
        <taxon>Embryophyta</taxon>
        <taxon>Tracheophyta</taxon>
        <taxon>Spermatophyta</taxon>
        <taxon>Magnoliopsida</taxon>
        <taxon>eudicotyledons</taxon>
        <taxon>Gunneridae</taxon>
        <taxon>Pentapetalae</taxon>
        <taxon>rosids</taxon>
        <taxon>fabids</taxon>
        <taxon>Malpighiales</taxon>
        <taxon>Salicaceae</taxon>
        <taxon>Saliceae</taxon>
        <taxon>Salix</taxon>
    </lineage>
</organism>
<feature type="signal peptide" evidence="1">
    <location>
        <begin position="1"/>
        <end position="24"/>
    </location>
</feature>
<sequence length="81" mass="9257">MVACGHCRLSWFVVSFLGYWELEPLDVAFLHWWTLPMEQYLVPEIRAYPIRPSNGLTVVLSVAAGVKQCTSRLSPSNKSFR</sequence>
<comment type="caution">
    <text evidence="2">The sequence shown here is derived from an EMBL/GenBank/DDBJ whole genome shotgun (WGS) entry which is preliminary data.</text>
</comment>
<evidence type="ECO:0000256" key="1">
    <source>
        <dbReference type="SAM" id="SignalP"/>
    </source>
</evidence>
<feature type="chain" id="PRO_5040482722" description="Secreted protein" evidence="1">
    <location>
        <begin position="25"/>
        <end position="81"/>
    </location>
</feature>
<dbReference type="AlphaFoldDB" id="A0A9Q0NKA6"/>
<reference evidence="2" key="2">
    <citation type="journal article" date="2023" name="Int. J. Mol. Sci.">
        <title>De Novo Assembly and Annotation of 11 Diverse Shrub Willow (Salix) Genomes Reveals Novel Gene Organization in Sex-Linked Regions.</title>
        <authorList>
            <person name="Hyden B."/>
            <person name="Feng K."/>
            <person name="Yates T.B."/>
            <person name="Jawdy S."/>
            <person name="Cereghino C."/>
            <person name="Smart L.B."/>
            <person name="Muchero W."/>
        </authorList>
    </citation>
    <scope>NUCLEOTIDE SEQUENCE [LARGE SCALE GENOMIC DNA]</scope>
    <source>
        <tissue evidence="2">Shoot tip</tissue>
    </source>
</reference>
<dbReference type="Proteomes" id="UP001151529">
    <property type="component" value="Chromosome 9"/>
</dbReference>
<proteinExistence type="predicted"/>
<dbReference type="EMBL" id="JAPFFL010000019">
    <property type="protein sequence ID" value="KAJ6671234.1"/>
    <property type="molecule type" value="Genomic_DNA"/>
</dbReference>
<keyword evidence="3" id="KW-1185">Reference proteome</keyword>
<name>A0A9Q0NKA6_SALVM</name>
<gene>
    <name evidence="2" type="ORF">OIU85_015033</name>
</gene>
<reference evidence="2" key="1">
    <citation type="submission" date="2022-11" db="EMBL/GenBank/DDBJ databases">
        <authorList>
            <person name="Hyden B.L."/>
            <person name="Feng K."/>
            <person name="Yates T."/>
            <person name="Jawdy S."/>
            <person name="Smart L.B."/>
            <person name="Muchero W."/>
        </authorList>
    </citation>
    <scope>NUCLEOTIDE SEQUENCE</scope>
    <source>
        <tissue evidence="2">Shoot tip</tissue>
    </source>
</reference>